<accession>A0A5A7NDH8</accession>
<dbReference type="InterPro" id="IPR008325">
    <property type="entry name" value="EipA-like"/>
</dbReference>
<feature type="chain" id="PRO_5023030893" description="DUF1134 domain-containing protein" evidence="2">
    <location>
        <begin position="26"/>
        <end position="204"/>
    </location>
</feature>
<sequence>MIKTVPASLRWATIGLFFALLSACASTSNDGATPRTDRTQQTDDNSFDQRTILDASKDVFGEGAEGLGGIIEAIFADLGRPNAYIAGEEAGGALIVGLRYGNGTLHHKIEGAMPVHWTGPSIGFDVGGDAAKVFTLVYNLYDTADIYRRFPQVEGQFYFIGGLGVSYHQRGDVIIAPIRLGVGLRAGANVGSYKITRESTLNPF</sequence>
<proteinExistence type="predicted"/>
<evidence type="ECO:0000313" key="4">
    <source>
        <dbReference type="Proteomes" id="UP000324996"/>
    </source>
</evidence>
<feature type="region of interest" description="Disordered" evidence="1">
    <location>
        <begin position="28"/>
        <end position="48"/>
    </location>
</feature>
<dbReference type="EMBL" id="BKCN01000016">
    <property type="protein sequence ID" value="GER04986.1"/>
    <property type="molecule type" value="Genomic_DNA"/>
</dbReference>
<reference evidence="3 4" key="1">
    <citation type="submission" date="2019-09" db="EMBL/GenBank/DDBJ databases">
        <title>NBRP : Genome information of microbial organism related human and environment.</title>
        <authorList>
            <person name="Hattori M."/>
            <person name="Oshima K."/>
            <person name="Inaba H."/>
            <person name="Suda W."/>
            <person name="Sakamoto M."/>
            <person name="Iino T."/>
            <person name="Kitahara M."/>
            <person name="Oshida Y."/>
            <person name="Iida T."/>
            <person name="Kudo T."/>
            <person name="Itoh T."/>
            <person name="Ohkuma M."/>
        </authorList>
    </citation>
    <scope>NUCLEOTIDE SEQUENCE [LARGE SCALE GENOMIC DNA]</scope>
    <source>
        <strain evidence="3 4">Q-1</strain>
    </source>
</reference>
<protein>
    <recommendedName>
        <fullName evidence="5">DUF1134 domain-containing protein</fullName>
    </recommendedName>
</protein>
<organism evidence="3 4">
    <name type="scientific">Iodidimonas nitroreducens</name>
    <dbReference type="NCBI Taxonomy" id="1236968"/>
    <lineage>
        <taxon>Bacteria</taxon>
        <taxon>Pseudomonadati</taxon>
        <taxon>Pseudomonadota</taxon>
        <taxon>Alphaproteobacteria</taxon>
        <taxon>Iodidimonadales</taxon>
        <taxon>Iodidimonadaceae</taxon>
        <taxon>Iodidimonas</taxon>
    </lineage>
</organism>
<comment type="caution">
    <text evidence="3">The sequence shown here is derived from an EMBL/GenBank/DDBJ whole genome shotgun (WGS) entry which is preliminary data.</text>
</comment>
<evidence type="ECO:0000256" key="2">
    <source>
        <dbReference type="SAM" id="SignalP"/>
    </source>
</evidence>
<dbReference type="Proteomes" id="UP000324996">
    <property type="component" value="Unassembled WGS sequence"/>
</dbReference>
<keyword evidence="4" id="KW-1185">Reference proteome</keyword>
<gene>
    <name evidence="3" type="ORF">JCM17846_26680</name>
</gene>
<evidence type="ECO:0008006" key="5">
    <source>
        <dbReference type="Google" id="ProtNLM"/>
    </source>
</evidence>
<keyword evidence="2" id="KW-0732">Signal</keyword>
<evidence type="ECO:0000313" key="3">
    <source>
        <dbReference type="EMBL" id="GER04986.1"/>
    </source>
</evidence>
<dbReference type="PROSITE" id="PS51257">
    <property type="entry name" value="PROKAR_LIPOPROTEIN"/>
    <property type="match status" value="1"/>
</dbReference>
<dbReference type="AlphaFoldDB" id="A0A5A7NDH8"/>
<name>A0A5A7NDH8_9PROT</name>
<evidence type="ECO:0000256" key="1">
    <source>
        <dbReference type="SAM" id="MobiDB-lite"/>
    </source>
</evidence>
<feature type="signal peptide" evidence="2">
    <location>
        <begin position="1"/>
        <end position="25"/>
    </location>
</feature>
<dbReference type="Pfam" id="PF06577">
    <property type="entry name" value="EipA"/>
    <property type="match status" value="1"/>
</dbReference>